<gene>
    <name evidence="3" type="ORF">SE17_37000</name>
</gene>
<protein>
    <recommendedName>
        <fullName evidence="2">6-phosphogluconate dehydrogenase NADP-binding domain-containing protein</fullName>
    </recommendedName>
</protein>
<reference evidence="3 4" key="1">
    <citation type="submission" date="2015-09" db="EMBL/GenBank/DDBJ databases">
        <title>Draft genome sequence of Kouleothrix aurantiaca JCM 19913.</title>
        <authorList>
            <person name="Hemp J."/>
        </authorList>
    </citation>
    <scope>NUCLEOTIDE SEQUENCE [LARGE SCALE GENOMIC DNA]</scope>
    <source>
        <strain evidence="3 4">COM-B</strain>
    </source>
</reference>
<feature type="non-terminal residue" evidence="3">
    <location>
        <position position="122"/>
    </location>
</feature>
<proteinExistence type="predicted"/>
<feature type="signal peptide" evidence="1">
    <location>
        <begin position="1"/>
        <end position="17"/>
    </location>
</feature>
<accession>A0A0P9D7V7</accession>
<sequence>MNTVAFLGLGIMGGSMAANLQKAGFAVNVYNRTAAKTAPLAARGARVAPTPREAAHGASIIIAMVGDDTASRAVWLGEHGALGGAEPGAVLVECSTLSIAWVRELAGLAAERGLPLLDAPVT</sequence>
<dbReference type="PROSITE" id="PS00895">
    <property type="entry name" value="3_HYDROXYISOBUT_DH"/>
    <property type="match status" value="1"/>
</dbReference>
<organism evidence="3 4">
    <name type="scientific">Kouleothrix aurantiaca</name>
    <dbReference type="NCBI Taxonomy" id="186479"/>
    <lineage>
        <taxon>Bacteria</taxon>
        <taxon>Bacillati</taxon>
        <taxon>Chloroflexota</taxon>
        <taxon>Chloroflexia</taxon>
        <taxon>Chloroflexales</taxon>
        <taxon>Roseiflexineae</taxon>
        <taxon>Roseiflexaceae</taxon>
        <taxon>Kouleothrix</taxon>
    </lineage>
</organism>
<dbReference type="GO" id="GO:0050661">
    <property type="term" value="F:NADP binding"/>
    <property type="evidence" value="ECO:0007669"/>
    <property type="project" value="InterPro"/>
</dbReference>
<dbReference type="GO" id="GO:0016054">
    <property type="term" value="P:organic acid catabolic process"/>
    <property type="evidence" value="ECO:0007669"/>
    <property type="project" value="UniProtKB-ARBA"/>
</dbReference>
<dbReference type="PANTHER" id="PTHR43060">
    <property type="entry name" value="3-HYDROXYISOBUTYRATE DEHYDROGENASE-LIKE 1, MITOCHONDRIAL-RELATED"/>
    <property type="match status" value="1"/>
</dbReference>
<comment type="caution">
    <text evidence="3">The sequence shown here is derived from an EMBL/GenBank/DDBJ whole genome shotgun (WGS) entry which is preliminary data.</text>
</comment>
<dbReference type="InterPro" id="IPR006115">
    <property type="entry name" value="6PGDH_NADP-bd"/>
</dbReference>
<evidence type="ECO:0000259" key="2">
    <source>
        <dbReference type="Pfam" id="PF03446"/>
    </source>
</evidence>
<dbReference type="GO" id="GO:0016491">
    <property type="term" value="F:oxidoreductase activity"/>
    <property type="evidence" value="ECO:0007669"/>
    <property type="project" value="InterPro"/>
</dbReference>
<keyword evidence="4" id="KW-1185">Reference proteome</keyword>
<dbReference type="Proteomes" id="UP000050509">
    <property type="component" value="Unassembled WGS sequence"/>
</dbReference>
<feature type="chain" id="PRO_5006156120" description="6-phosphogluconate dehydrogenase NADP-binding domain-containing protein" evidence="1">
    <location>
        <begin position="18"/>
        <end position="122"/>
    </location>
</feature>
<dbReference type="Gene3D" id="3.40.50.720">
    <property type="entry name" value="NAD(P)-binding Rossmann-like Domain"/>
    <property type="match status" value="1"/>
</dbReference>
<dbReference type="SUPFAM" id="SSF51735">
    <property type="entry name" value="NAD(P)-binding Rossmann-fold domains"/>
    <property type="match status" value="1"/>
</dbReference>
<keyword evidence="1" id="KW-0732">Signal</keyword>
<dbReference type="Pfam" id="PF03446">
    <property type="entry name" value="NAD_binding_2"/>
    <property type="match status" value="1"/>
</dbReference>
<evidence type="ECO:0000256" key="1">
    <source>
        <dbReference type="SAM" id="SignalP"/>
    </source>
</evidence>
<evidence type="ECO:0000313" key="4">
    <source>
        <dbReference type="Proteomes" id="UP000050509"/>
    </source>
</evidence>
<dbReference type="PANTHER" id="PTHR43060:SF15">
    <property type="entry name" value="3-HYDROXYISOBUTYRATE DEHYDROGENASE-LIKE 1, MITOCHONDRIAL-RELATED"/>
    <property type="match status" value="1"/>
</dbReference>
<evidence type="ECO:0000313" key="3">
    <source>
        <dbReference type="EMBL" id="KPV48636.1"/>
    </source>
</evidence>
<dbReference type="InterPro" id="IPR002204">
    <property type="entry name" value="3-OH-isobutyrate_DH-rel_CS"/>
</dbReference>
<dbReference type="AlphaFoldDB" id="A0A0P9D7V7"/>
<dbReference type="EMBL" id="LJCR01002502">
    <property type="protein sequence ID" value="KPV48636.1"/>
    <property type="molecule type" value="Genomic_DNA"/>
</dbReference>
<dbReference type="InterPro" id="IPR036291">
    <property type="entry name" value="NAD(P)-bd_dom_sf"/>
</dbReference>
<name>A0A0P9D7V7_9CHLR</name>
<feature type="domain" description="6-phosphogluconate dehydrogenase NADP-binding" evidence="2">
    <location>
        <begin position="3"/>
        <end position="121"/>
    </location>
</feature>